<dbReference type="InterPro" id="IPR024096">
    <property type="entry name" value="NO_sig/Golgi_transp_ligand-bd"/>
</dbReference>
<sequence>MISSEQTFISHKMGHLRPELGDFSSIIFLKAILVGIEETLGDKTAGIAMISAGRNQGKNLARDLNLVGNEAILSLEQIQYKINLVLGKEGTRLCLIDKIELEGDIYKVYAKETFCSAGEAEGSLRNCSYTLGVIQGFLEAFLKKRLHGKQIESVLRGSNHDVMQFSIIA</sequence>
<dbReference type="Proteomes" id="UP000718564">
    <property type="component" value="Unassembled WGS sequence"/>
</dbReference>
<evidence type="ECO:0000313" key="2">
    <source>
        <dbReference type="Proteomes" id="UP000718564"/>
    </source>
</evidence>
<dbReference type="EMBL" id="QMEB01000032">
    <property type="protein sequence ID" value="NMG19111.1"/>
    <property type="molecule type" value="Genomic_DNA"/>
</dbReference>
<protein>
    <recommendedName>
        <fullName evidence="3">Hydrocarbon-binding protein</fullName>
    </recommendedName>
</protein>
<gene>
    <name evidence="1" type="ORF">DP116_06485</name>
</gene>
<evidence type="ECO:0000313" key="1">
    <source>
        <dbReference type="EMBL" id="NMG19111.1"/>
    </source>
</evidence>
<dbReference type="SUPFAM" id="SSF111126">
    <property type="entry name" value="Ligand-binding domain in the NO signalling and Golgi transport"/>
    <property type="match status" value="1"/>
</dbReference>
<accession>A0ABX1P5W1</accession>
<evidence type="ECO:0008006" key="3">
    <source>
        <dbReference type="Google" id="ProtNLM"/>
    </source>
</evidence>
<name>A0ABX1P5W1_9CYAN</name>
<comment type="caution">
    <text evidence="1">The sequence shown here is derived from an EMBL/GenBank/DDBJ whole genome shotgun (WGS) entry which is preliminary data.</text>
</comment>
<dbReference type="Gene3D" id="3.30.1380.20">
    <property type="entry name" value="Trafficking protein particle complex subunit 3"/>
    <property type="match status" value="1"/>
</dbReference>
<keyword evidence="2" id="KW-1185">Reference proteome</keyword>
<dbReference type="RefSeq" id="WP_169154390.1">
    <property type="nucleotide sequence ID" value="NZ_CAWPJE010000399.1"/>
</dbReference>
<reference evidence="1 2" key="1">
    <citation type="submission" date="2018-06" db="EMBL/GenBank/DDBJ databases">
        <title>Comparative genomics of Brasilonema spp. strains.</title>
        <authorList>
            <person name="Alvarenga D.O."/>
            <person name="Fiore M.F."/>
            <person name="Varani A.M."/>
        </authorList>
    </citation>
    <scope>NUCLEOTIDE SEQUENCE [LARGE SCALE GENOMIC DNA]</scope>
    <source>
        <strain evidence="1 2">SPC951</strain>
    </source>
</reference>
<proteinExistence type="predicted"/>
<organism evidence="1 2">
    <name type="scientific">Brasilonema bromeliae SPC951</name>
    <dbReference type="NCBI Taxonomy" id="385972"/>
    <lineage>
        <taxon>Bacteria</taxon>
        <taxon>Bacillati</taxon>
        <taxon>Cyanobacteriota</taxon>
        <taxon>Cyanophyceae</taxon>
        <taxon>Nostocales</taxon>
        <taxon>Scytonemataceae</taxon>
        <taxon>Brasilonema</taxon>
        <taxon>Bromeliae group (in: Brasilonema)</taxon>
    </lineage>
</organism>